<dbReference type="PANTHER" id="PTHR20953">
    <property type="entry name" value="KINASE-RELATED"/>
    <property type="match status" value="1"/>
</dbReference>
<dbReference type="GO" id="GO:0005524">
    <property type="term" value="F:ATP binding"/>
    <property type="evidence" value="ECO:0007669"/>
    <property type="project" value="UniProtKB-KW"/>
</dbReference>
<protein>
    <submittedName>
        <fullName evidence="5">Stage III sporulation protein AA</fullName>
    </submittedName>
</protein>
<comment type="caution">
    <text evidence="5">The sequence shown here is derived from an EMBL/GenBank/DDBJ whole genome shotgun (WGS) entry which is preliminary data.</text>
</comment>
<evidence type="ECO:0000259" key="3">
    <source>
        <dbReference type="Pfam" id="PF19568"/>
    </source>
</evidence>
<dbReference type="EMBL" id="MRAD01000002">
    <property type="protein sequence ID" value="OOO63179.1"/>
    <property type="molecule type" value="Genomic_DNA"/>
</dbReference>
<sequence>MYTKEILNILPNHISKLIYDLDEVDKLQEIRFKIGKPICFQIGNEEKMSSYKIKKEDIVSIVQRMSNYSIYSFEEEIKQGYLTIKGGHRVGICGRCVVDGGKVKTIRDISSLNIRICREIYNASKLVMPYIVENGHVLNTIIISPPKCGKTTIIRDISKNISDGMDSLNLKGKKVSIIDERSEIAGSYNGVPQLDVGLRTDVLDNCPKSEGIVMAIRSMAPEVIICDEIGTYKDIESMLIALNSGVNLITTIHGFGVEDLYNRPVFKEIVENKVFKRAIVLSCKKSIGTLEYVYDFNKNNKLYRRII</sequence>
<name>A0A1S9I1R3_9CLOT</name>
<dbReference type="InterPro" id="IPR045735">
    <property type="entry name" value="Spore_III_AA_AAA+_ATPase"/>
</dbReference>
<evidence type="ECO:0000256" key="1">
    <source>
        <dbReference type="ARBA" id="ARBA00022741"/>
    </source>
</evidence>
<dbReference type="Proteomes" id="UP000190206">
    <property type="component" value="Unassembled WGS sequence"/>
</dbReference>
<dbReference type="EMBL" id="MRAE01000034">
    <property type="protein sequence ID" value="OOO64208.1"/>
    <property type="molecule type" value="Genomic_DNA"/>
</dbReference>
<dbReference type="Proteomes" id="UP000190256">
    <property type="component" value="Unassembled WGS sequence"/>
</dbReference>
<dbReference type="OrthoDB" id="9768243at2"/>
<keyword evidence="1" id="KW-0547">Nucleotide-binding</keyword>
<dbReference type="InterPro" id="IPR027417">
    <property type="entry name" value="P-loop_NTPase"/>
</dbReference>
<dbReference type="InterPro" id="IPR014217">
    <property type="entry name" value="Spore_III_AA"/>
</dbReference>
<evidence type="ECO:0000313" key="4">
    <source>
        <dbReference type="EMBL" id="OOO63179.1"/>
    </source>
</evidence>
<proteinExistence type="predicted"/>
<dbReference type="STRING" id="1962263.BS637_01880"/>
<dbReference type="Gene3D" id="3.40.50.300">
    <property type="entry name" value="P-loop containing nucleotide triphosphate hydrolases"/>
    <property type="match status" value="1"/>
</dbReference>
<dbReference type="RefSeq" id="WP_078022816.1">
    <property type="nucleotide sequence ID" value="NZ_JADPGM010000001.1"/>
</dbReference>
<dbReference type="PANTHER" id="PTHR20953:SF3">
    <property type="entry name" value="P-LOOP CONTAINING NUCLEOSIDE TRIPHOSPHATE HYDROLASES SUPERFAMILY PROTEIN"/>
    <property type="match status" value="1"/>
</dbReference>
<evidence type="ECO:0000313" key="5">
    <source>
        <dbReference type="EMBL" id="OOO64208.1"/>
    </source>
</evidence>
<dbReference type="NCBIfam" id="TIGR02858">
    <property type="entry name" value="spore_III_AA"/>
    <property type="match status" value="1"/>
</dbReference>
<keyword evidence="2" id="KW-0067">ATP-binding</keyword>
<reference evidence="5 7" key="2">
    <citation type="submission" date="2016-12" db="EMBL/GenBank/DDBJ databases">
        <title>Clostridium tepidum sp. nov., a close relative of Clostridium sporogenes and Clostridium botulinum Group I.</title>
        <authorList>
            <person name="Dobritsa A.P."/>
            <person name="Kutumbaka K.K."/>
            <person name="Werner K."/>
            <person name="Wiedmann M."/>
            <person name="Asmus A."/>
            <person name="Samadpour M."/>
        </authorList>
    </citation>
    <scope>NUCLEOTIDE SEQUENCE [LARGE SCALE GENOMIC DNA]</scope>
    <source>
        <strain evidence="5 7">IEH 97212</strain>
    </source>
</reference>
<reference evidence="4 6" key="1">
    <citation type="submission" date="2016-12" db="EMBL/GenBank/DDBJ databases">
        <title>Clostridium tepidum sp. nov., a close relative of Clostridium sporogenes and Clostridium botulinum Group I.</title>
        <authorList>
            <person name="Dobritsa A.P."/>
            <person name="Kutumbaka K."/>
            <person name="Werner K."/>
            <person name="Samadpour M."/>
        </authorList>
    </citation>
    <scope>NUCLEOTIDE SEQUENCE [LARGE SCALE GENOMIC DNA]</scope>
    <source>
        <strain evidence="4 6">PE</strain>
    </source>
</reference>
<dbReference type="AlphaFoldDB" id="A0A1S9I1R3"/>
<feature type="domain" description="Stage III sporulation protein AA AAA+ ATPase" evidence="3">
    <location>
        <begin position="4"/>
        <end position="296"/>
    </location>
</feature>
<evidence type="ECO:0000313" key="6">
    <source>
        <dbReference type="Proteomes" id="UP000190206"/>
    </source>
</evidence>
<accession>A0A1S9I1R3</accession>
<keyword evidence="6" id="KW-1185">Reference proteome</keyword>
<organism evidence="5 7">
    <name type="scientific">Clostridium tepidum</name>
    <dbReference type="NCBI Taxonomy" id="1962263"/>
    <lineage>
        <taxon>Bacteria</taxon>
        <taxon>Bacillati</taxon>
        <taxon>Bacillota</taxon>
        <taxon>Clostridia</taxon>
        <taxon>Eubacteriales</taxon>
        <taxon>Clostridiaceae</taxon>
        <taxon>Clostridium</taxon>
    </lineage>
</organism>
<dbReference type="SUPFAM" id="SSF52540">
    <property type="entry name" value="P-loop containing nucleoside triphosphate hydrolases"/>
    <property type="match status" value="1"/>
</dbReference>
<evidence type="ECO:0000313" key="7">
    <source>
        <dbReference type="Proteomes" id="UP000190256"/>
    </source>
</evidence>
<gene>
    <name evidence="4" type="ORF">BS637_01880</name>
    <name evidence="5" type="ORF">BS638_11485</name>
</gene>
<dbReference type="Pfam" id="PF19568">
    <property type="entry name" value="Spore_III_AA"/>
    <property type="match status" value="1"/>
</dbReference>
<evidence type="ECO:0000256" key="2">
    <source>
        <dbReference type="ARBA" id="ARBA00022840"/>
    </source>
</evidence>